<evidence type="ECO:0000313" key="1">
    <source>
        <dbReference type="EMBL" id="ERJ91927.1"/>
    </source>
</evidence>
<organism evidence="1 2">
    <name type="scientific">Ruminococcus callidus ATCC 27760</name>
    <dbReference type="NCBI Taxonomy" id="411473"/>
    <lineage>
        <taxon>Bacteria</taxon>
        <taxon>Bacillati</taxon>
        <taxon>Bacillota</taxon>
        <taxon>Clostridia</taxon>
        <taxon>Eubacteriales</taxon>
        <taxon>Oscillospiraceae</taxon>
        <taxon>Ruminococcus</taxon>
    </lineage>
</organism>
<protein>
    <recommendedName>
        <fullName evidence="3">Leucine-rich repeat domain-containing protein</fullName>
    </recommendedName>
</protein>
<accession>U2KI25</accession>
<dbReference type="Pfam" id="PF13306">
    <property type="entry name" value="LRR_5"/>
    <property type="match status" value="5"/>
</dbReference>
<comment type="caution">
    <text evidence="1">The sequence shown here is derived from an EMBL/GenBank/DDBJ whole genome shotgun (WGS) entry which is preliminary data.</text>
</comment>
<dbReference type="eggNOG" id="COG5492">
    <property type="taxonomic scope" value="Bacteria"/>
</dbReference>
<dbReference type="SUPFAM" id="SSF52058">
    <property type="entry name" value="L domain-like"/>
    <property type="match status" value="1"/>
</dbReference>
<feature type="non-terminal residue" evidence="1">
    <location>
        <position position="800"/>
    </location>
</feature>
<feature type="non-terminal residue" evidence="1">
    <location>
        <position position="1"/>
    </location>
</feature>
<dbReference type="PANTHER" id="PTHR45661:SF3">
    <property type="entry name" value="IG-LIKE DOMAIN-CONTAINING PROTEIN"/>
    <property type="match status" value="1"/>
</dbReference>
<keyword evidence="2" id="KW-1185">Reference proteome</keyword>
<name>U2KI25_9FIRM</name>
<dbReference type="AlphaFoldDB" id="U2KI25"/>
<proteinExistence type="predicted"/>
<reference evidence="1 2" key="1">
    <citation type="submission" date="2013-07" db="EMBL/GenBank/DDBJ databases">
        <authorList>
            <person name="Weinstock G."/>
            <person name="Sodergren E."/>
            <person name="Wylie T."/>
            <person name="Fulton L."/>
            <person name="Fulton R."/>
            <person name="Fronick C."/>
            <person name="O'Laughlin M."/>
            <person name="Godfrey J."/>
            <person name="Miner T."/>
            <person name="Herter B."/>
            <person name="Appelbaum E."/>
            <person name="Cordes M."/>
            <person name="Lek S."/>
            <person name="Wollam A."/>
            <person name="Pepin K.H."/>
            <person name="Palsikar V.B."/>
            <person name="Mitreva M."/>
            <person name="Wilson R.K."/>
        </authorList>
    </citation>
    <scope>NUCLEOTIDE SEQUENCE [LARGE SCALE GENOMIC DNA]</scope>
    <source>
        <strain evidence="1 2">ATCC 27760</strain>
    </source>
</reference>
<evidence type="ECO:0008006" key="3">
    <source>
        <dbReference type="Google" id="ProtNLM"/>
    </source>
</evidence>
<dbReference type="PANTHER" id="PTHR45661">
    <property type="entry name" value="SURFACE ANTIGEN"/>
    <property type="match status" value="1"/>
</dbReference>
<sequence>LLEGGSTLTSESFGEVADKVVTRWNEDSLIWTLAADGTMTISGTGTMKNYSNDSPATQKKDNIKKVVIEDGVTSIGDNAFYDCTGLTSIEIPSSVTSIGDCAFYNCTGLTSITIPDRVTSIGDSAFRNCTGLTSVTIPDSVTSIGDCAFSGTLWLTNKQHEDSLVIVNGILIDGTACSGEVTIPNDVTSIGEGAFQNCTGLTSITIPGSVTSIGEGAFRNCIGLTSISIPKSVTSIGNFAFYNCTDLTSINIPGSVTSIGDYAFDSCSSLTSITIPKSVTSIGNFAFYGCGKLTVYLENGSTLTSGQLGVDASKIATYWNEDNLTWTLTADGTMTISGTGTMKDYYNENSPATQKKDNVKKVVIEEDVTSIGIYAFSGCISLTDITIPGSVTSIGDSAFQNTTWLKNKQNESPLVIVNGILIDGRTCSGEVTIPNNVTSIGNYAFYECTGLTSIEIPEGVKSIGANAFSDCTGLTSITIPKSVTSIGDEAFSGTPWLTNKQQDNPLVIVNGILIDGTTCSGEVTIPYGVTSIGNFAFYNCTGLTSISIPKSVTSIGTYTFSGCGNLTEITVPCDSTLTKDAFEDASEKVKYRHSLVKTDAKDATYTEAGNVEYWTCENCKKHFLADETDAEAAKEVELSATVKPVPVQVATATTQIKCVYGQDMDEINLQDYVKNADAVGEVSVKVATGSTMLDGMQLDGNKISGKPAKAYTDGREVTFTFTAKNGNTANLTLHFLVAKADPTVEVTVDGDTHTEGDLVEKLGLSISKDSTKGAAKIVSELKALAAGKNTLAWEFTPEDS</sequence>
<dbReference type="STRING" id="411473.RUMCAL_02506"/>
<dbReference type="InterPro" id="IPR026906">
    <property type="entry name" value="LRR_5"/>
</dbReference>
<dbReference type="Proteomes" id="UP000016662">
    <property type="component" value="Unassembled WGS sequence"/>
</dbReference>
<dbReference type="InterPro" id="IPR053139">
    <property type="entry name" value="Surface_bspA-like"/>
</dbReference>
<dbReference type="InterPro" id="IPR032675">
    <property type="entry name" value="LRR_dom_sf"/>
</dbReference>
<evidence type="ECO:0000313" key="2">
    <source>
        <dbReference type="Proteomes" id="UP000016662"/>
    </source>
</evidence>
<dbReference type="HOGENOM" id="CLU_351824_0_0_9"/>
<dbReference type="Gene3D" id="3.80.10.10">
    <property type="entry name" value="Ribonuclease Inhibitor"/>
    <property type="match status" value="5"/>
</dbReference>
<gene>
    <name evidence="1" type="ORF">RUMCAL_02506</name>
</gene>
<dbReference type="EMBL" id="AWVF01000298">
    <property type="protein sequence ID" value="ERJ91927.1"/>
    <property type="molecule type" value="Genomic_DNA"/>
</dbReference>